<dbReference type="EMBL" id="MPGH01000135">
    <property type="protein sequence ID" value="OLN86115.1"/>
    <property type="molecule type" value="Genomic_DNA"/>
</dbReference>
<organism evidence="3 4">
    <name type="scientific">Colletotrichum chlorophyti</name>
    <dbReference type="NCBI Taxonomy" id="708187"/>
    <lineage>
        <taxon>Eukaryota</taxon>
        <taxon>Fungi</taxon>
        <taxon>Dikarya</taxon>
        <taxon>Ascomycota</taxon>
        <taxon>Pezizomycotina</taxon>
        <taxon>Sordariomycetes</taxon>
        <taxon>Hypocreomycetidae</taxon>
        <taxon>Glomerellales</taxon>
        <taxon>Glomerellaceae</taxon>
        <taxon>Colletotrichum</taxon>
    </lineage>
</organism>
<evidence type="ECO:0000313" key="3">
    <source>
        <dbReference type="EMBL" id="OLN86115.1"/>
    </source>
</evidence>
<name>A0A1Q8RP50_9PEZI</name>
<evidence type="ECO:0000256" key="1">
    <source>
        <dbReference type="SAM" id="MobiDB-lite"/>
    </source>
</evidence>
<dbReference type="STRING" id="708187.A0A1Q8RP50"/>
<feature type="region of interest" description="Disordered" evidence="1">
    <location>
        <begin position="496"/>
        <end position="528"/>
    </location>
</feature>
<keyword evidence="2" id="KW-0812">Transmembrane</keyword>
<evidence type="ECO:0000256" key="2">
    <source>
        <dbReference type="SAM" id="Phobius"/>
    </source>
</evidence>
<gene>
    <name evidence="3" type="ORF">CCHL11_05186</name>
</gene>
<sequence length="784" mass="83403">MSRNNSVPAVQGFSISQPFLGAALHFYPALGSRELDTLIDAYVSGSASIQEKRATVSMDFFSFSQLTGETFKYYPVASASFTSTTSSAKSSPLQDSGYSSNHVSPIISDWSWSQSTPSPASVATPKSFSQETTSSITSKKVAASAAKSQTNDFSHLPGMKIMTKDGRDVTNSASRGCKTKEQRDHAHLMRIIKACDACKKKKVRCDPSHKKRAAPQSQTATSARLAKKTKTAATAKDTRAITERPQSEAIALFTTTQSFTEPAFASFEIPDMPVDLSDSWESFVQFDDEPINTAIFDYDFFADPAGHLTPESTQSPATPSMVFAQPFGNLQNARSSKPAQDQLNVLSPALPYMDASATNYVDFNLYSPEPSFLDDDATLFTDIGSAVNQNQVTRSEGHGLAQNRQSPSSEQLDDHRLPVSPGSEYVVQGAGINREAALLVDHGRRSLPRGARLTTPAFSEVLDDLNCPSTQRVSPSESVFQSSLFLGFSPMQTVRSQQVAETVHPTSPSQGRPPSQPPRATTSSASDVPGAISTISRFRLVQGATGPSSITGGLASHGVSSNARDSTVTAFSSLSTSQPLCYTSTTTARTPSTGGSDCVGSTDSRASGTSTNVYCGQVTAPRASESYGTTAPLRSGSSASLCSSLNEDLFVMAAVAGDGFSMRRSLVGGLPTLQVLVFVVLALAAIGIVASSLEAPALGGGFLQLAFGLVIYKAYHSNSCHDDLRPQQSRLSTTPKPHGFSDGARLLSCVSTRLRHSRRQNQDAHCQARPAWSSMVLGLAQGLR</sequence>
<feature type="region of interest" description="Disordered" evidence="1">
    <location>
        <begin position="208"/>
        <end position="239"/>
    </location>
</feature>
<dbReference type="OrthoDB" id="4850804at2759"/>
<dbReference type="Proteomes" id="UP000186583">
    <property type="component" value="Unassembled WGS sequence"/>
</dbReference>
<keyword evidence="4" id="KW-1185">Reference proteome</keyword>
<reference evidence="3 4" key="1">
    <citation type="submission" date="2016-11" db="EMBL/GenBank/DDBJ databases">
        <title>Draft Genome Assembly of Colletotrichum chlorophyti a pathogen of herbaceous plants.</title>
        <authorList>
            <person name="Gan P."/>
            <person name="Narusaka M."/>
            <person name="Tsushima A."/>
            <person name="Narusaka Y."/>
            <person name="Takano Y."/>
            <person name="Shirasu K."/>
        </authorList>
    </citation>
    <scope>NUCLEOTIDE SEQUENCE [LARGE SCALE GENOMIC DNA]</scope>
    <source>
        <strain evidence="3 4">NTL11</strain>
    </source>
</reference>
<feature type="region of interest" description="Disordered" evidence="1">
    <location>
        <begin position="395"/>
        <end position="423"/>
    </location>
</feature>
<accession>A0A1Q8RP50</accession>
<proteinExistence type="predicted"/>
<feature type="transmembrane region" description="Helical" evidence="2">
    <location>
        <begin position="670"/>
        <end position="691"/>
    </location>
</feature>
<feature type="region of interest" description="Disordered" evidence="1">
    <location>
        <begin position="147"/>
        <end position="182"/>
    </location>
</feature>
<keyword evidence="2" id="KW-1133">Transmembrane helix</keyword>
<evidence type="ECO:0000313" key="4">
    <source>
        <dbReference type="Proteomes" id="UP000186583"/>
    </source>
</evidence>
<protein>
    <submittedName>
        <fullName evidence="3">Uncharacterized protein</fullName>
    </submittedName>
</protein>
<comment type="caution">
    <text evidence="3">The sequence shown here is derived from an EMBL/GenBank/DDBJ whole genome shotgun (WGS) entry which is preliminary data.</text>
</comment>
<dbReference type="AlphaFoldDB" id="A0A1Q8RP50"/>
<keyword evidence="2" id="KW-0472">Membrane</keyword>